<sequence length="143" mass="15347">RGGPPTVPPRAAVPTIPHPLLLPCATRRLSALCASGNCPGQREHDIYCCISDGMDQTDCRQIAWTGDMMNKNEILARIESEAATYYLPATTALDAYIDILAGLAARLDDDDLGALIAIGTVLTRQAHLSCEDVLSRAPRAQQC</sequence>
<dbReference type="Proteomes" id="UP000008311">
    <property type="component" value="Unassembled WGS sequence"/>
</dbReference>
<dbReference type="InParanoid" id="B9TL15"/>
<protein>
    <submittedName>
        <fullName evidence="1">Uncharacterized protein</fullName>
    </submittedName>
</protein>
<evidence type="ECO:0000313" key="2">
    <source>
        <dbReference type="Proteomes" id="UP000008311"/>
    </source>
</evidence>
<organism evidence="1 2">
    <name type="scientific">Ricinus communis</name>
    <name type="common">Castor bean</name>
    <dbReference type="NCBI Taxonomy" id="3988"/>
    <lineage>
        <taxon>Eukaryota</taxon>
        <taxon>Viridiplantae</taxon>
        <taxon>Streptophyta</taxon>
        <taxon>Embryophyta</taxon>
        <taxon>Tracheophyta</taxon>
        <taxon>Spermatophyta</taxon>
        <taxon>Magnoliopsida</taxon>
        <taxon>eudicotyledons</taxon>
        <taxon>Gunneridae</taxon>
        <taxon>Pentapetalae</taxon>
        <taxon>rosids</taxon>
        <taxon>fabids</taxon>
        <taxon>Malpighiales</taxon>
        <taxon>Euphorbiaceae</taxon>
        <taxon>Acalyphoideae</taxon>
        <taxon>Acalypheae</taxon>
        <taxon>Ricinus</taxon>
    </lineage>
</organism>
<feature type="non-terminal residue" evidence="1">
    <location>
        <position position="1"/>
    </location>
</feature>
<dbReference type="EMBL" id="EQ986032">
    <property type="protein sequence ID" value="EEF23449.1"/>
    <property type="molecule type" value="Genomic_DNA"/>
</dbReference>
<reference evidence="2" key="1">
    <citation type="journal article" date="2010" name="Nat. Biotechnol.">
        <title>Draft genome sequence of the oilseed species Ricinus communis.</title>
        <authorList>
            <person name="Chan A.P."/>
            <person name="Crabtree J."/>
            <person name="Zhao Q."/>
            <person name="Lorenzi H."/>
            <person name="Orvis J."/>
            <person name="Puiu D."/>
            <person name="Melake-Berhan A."/>
            <person name="Jones K.M."/>
            <person name="Redman J."/>
            <person name="Chen G."/>
            <person name="Cahoon E.B."/>
            <person name="Gedil M."/>
            <person name="Stanke M."/>
            <person name="Haas B.J."/>
            <person name="Wortman J.R."/>
            <person name="Fraser-Liggett C.M."/>
            <person name="Ravel J."/>
            <person name="Rabinowicz P.D."/>
        </authorList>
    </citation>
    <scope>NUCLEOTIDE SEQUENCE [LARGE SCALE GENOMIC DNA]</scope>
    <source>
        <strain evidence="2">cv. Hale</strain>
    </source>
</reference>
<name>B9TL15_RICCO</name>
<dbReference type="AlphaFoldDB" id="B9TL15"/>
<evidence type="ECO:0000313" key="1">
    <source>
        <dbReference type="EMBL" id="EEF23449.1"/>
    </source>
</evidence>
<gene>
    <name evidence="1" type="ORF">RCOM_2115130</name>
</gene>
<keyword evidence="2" id="KW-1185">Reference proteome</keyword>
<proteinExistence type="predicted"/>
<accession>B9TL15</accession>